<reference evidence="3 4" key="1">
    <citation type="submission" date="2018-06" db="EMBL/GenBank/DDBJ databases">
        <title>Noncontiguous genome sequence of Ruminococcaceae bacterium ASD2818.</title>
        <authorList>
            <person name="Chaplin A.V."/>
            <person name="Sokolova S.R."/>
            <person name="Kochetkova T.O."/>
            <person name="Goltsov A.Y."/>
            <person name="Trofimov D.Y."/>
            <person name="Efimov B.A."/>
        </authorList>
    </citation>
    <scope>NUCLEOTIDE SEQUENCE [LARGE SCALE GENOMIC DNA]</scope>
    <source>
        <strain evidence="3 4">ASD2818</strain>
    </source>
</reference>
<dbReference type="RefSeq" id="WP_112331890.1">
    <property type="nucleotide sequence ID" value="NZ_QLYR01000001.1"/>
</dbReference>
<comment type="caution">
    <text evidence="3">The sequence shown here is derived from an EMBL/GenBank/DDBJ whole genome shotgun (WGS) entry which is preliminary data.</text>
</comment>
<dbReference type="GO" id="GO:0016787">
    <property type="term" value="F:hydrolase activity"/>
    <property type="evidence" value="ECO:0007669"/>
    <property type="project" value="InterPro"/>
</dbReference>
<evidence type="ECO:0000256" key="1">
    <source>
        <dbReference type="ARBA" id="ARBA00023239"/>
    </source>
</evidence>
<organism evidence="3 4">
    <name type="scientific">Hydrogeniiclostridium mannosilyticum</name>
    <dbReference type="NCBI Taxonomy" id="2764322"/>
    <lineage>
        <taxon>Bacteria</taxon>
        <taxon>Bacillati</taxon>
        <taxon>Bacillota</taxon>
        <taxon>Clostridia</taxon>
        <taxon>Eubacteriales</taxon>
        <taxon>Acutalibacteraceae</taxon>
        <taxon>Hydrogeniiclostridium</taxon>
    </lineage>
</organism>
<dbReference type="AlphaFoldDB" id="A0A328UPB4"/>
<accession>A0A328UPB4</accession>
<sequence length="354" mass="40416">MALFEVKPYDRQFYAENLRDFLPPQIIDIHTHVWLDSFHNPEGGGRGDRVVLWPSLVAKDNSAEDLIETYRLMFPDKKVTPTVFGNPQPHDDLRLANRYVAESAGKYGFYPFYFSHPSEPAEPFEQSVLAGKFLGVKSYLNLAPDYIPQGEIRIYDFFPPHQLEVINRHGWLMMLHIPRDGRLRDRVNLAQMVEIEEKYPNIKLIIAHVGRAYAEEDVGDAFEVLSGCKKMLFDITANANAQVFEQLLRAVGPDRVLFGSDMPILRLRARRIVENGKYVNLVPPGLYGDVSTDSHMREVSPAEAEKITFFMYEEIYAFKKAAEAAGLTPAEVEKVFYGNAKRLLDAVKHETYGE</sequence>
<proteinExistence type="predicted"/>
<dbReference type="Pfam" id="PF04909">
    <property type="entry name" value="Amidohydro_2"/>
    <property type="match status" value="1"/>
</dbReference>
<evidence type="ECO:0000313" key="3">
    <source>
        <dbReference type="EMBL" id="RAQ30695.1"/>
    </source>
</evidence>
<dbReference type="PANTHER" id="PTHR21240">
    <property type="entry name" value="2-AMINO-3-CARBOXYLMUCONATE-6-SEMIALDEHYDE DECARBOXYLASE"/>
    <property type="match status" value="1"/>
</dbReference>
<name>A0A328UPB4_9FIRM</name>
<dbReference type="Gene3D" id="3.20.20.140">
    <property type="entry name" value="Metal-dependent hydrolases"/>
    <property type="match status" value="1"/>
</dbReference>
<dbReference type="InterPro" id="IPR032466">
    <property type="entry name" value="Metal_Hydrolase"/>
</dbReference>
<dbReference type="GO" id="GO:0016831">
    <property type="term" value="F:carboxy-lyase activity"/>
    <property type="evidence" value="ECO:0007669"/>
    <property type="project" value="InterPro"/>
</dbReference>
<dbReference type="InterPro" id="IPR032465">
    <property type="entry name" value="ACMSD"/>
</dbReference>
<dbReference type="Proteomes" id="UP000249377">
    <property type="component" value="Unassembled WGS sequence"/>
</dbReference>
<dbReference type="SUPFAM" id="SSF51556">
    <property type="entry name" value="Metallo-dependent hydrolases"/>
    <property type="match status" value="1"/>
</dbReference>
<evidence type="ECO:0000259" key="2">
    <source>
        <dbReference type="Pfam" id="PF04909"/>
    </source>
</evidence>
<evidence type="ECO:0000313" key="4">
    <source>
        <dbReference type="Proteomes" id="UP000249377"/>
    </source>
</evidence>
<feature type="domain" description="Amidohydrolase-related" evidence="2">
    <location>
        <begin position="27"/>
        <end position="345"/>
    </location>
</feature>
<dbReference type="EMBL" id="QLYR01000001">
    <property type="protein sequence ID" value="RAQ30695.1"/>
    <property type="molecule type" value="Genomic_DNA"/>
</dbReference>
<keyword evidence="1" id="KW-0456">Lyase</keyword>
<protein>
    <recommendedName>
        <fullName evidence="2">Amidohydrolase-related domain-containing protein</fullName>
    </recommendedName>
</protein>
<gene>
    <name evidence="3" type="ORF">DPQ25_04215</name>
</gene>
<dbReference type="InterPro" id="IPR006680">
    <property type="entry name" value="Amidohydro-rel"/>
</dbReference>
<keyword evidence="4" id="KW-1185">Reference proteome</keyword>